<reference evidence="1 2" key="1">
    <citation type="journal article" date="2021" name="Plant Biotechnol. J.">
        <title>Multi-omics assisted identification of the key and species-specific regulatory components of drought-tolerant mechanisms in Gossypium stocksii.</title>
        <authorList>
            <person name="Yu D."/>
            <person name="Ke L."/>
            <person name="Zhang D."/>
            <person name="Wu Y."/>
            <person name="Sun Y."/>
            <person name="Mei J."/>
            <person name="Sun J."/>
            <person name="Sun Y."/>
        </authorList>
    </citation>
    <scope>NUCLEOTIDE SEQUENCE [LARGE SCALE GENOMIC DNA]</scope>
    <source>
        <strain evidence="2">cv. E1</strain>
        <tissue evidence="1">Leaf</tissue>
    </source>
</reference>
<dbReference type="OrthoDB" id="765837at2759"/>
<dbReference type="Proteomes" id="UP000828251">
    <property type="component" value="Unassembled WGS sequence"/>
</dbReference>
<gene>
    <name evidence="1" type="ORF">J1N35_033474</name>
</gene>
<dbReference type="Pfam" id="PF09713">
    <property type="entry name" value="A_thal_3526"/>
    <property type="match status" value="1"/>
</dbReference>
<name>A0A9D3UR18_9ROSI</name>
<accession>A0A9D3UR18</accession>
<protein>
    <submittedName>
        <fullName evidence="1">Uncharacterized protein</fullName>
    </submittedName>
</protein>
<dbReference type="PANTHER" id="PTHR31871:SF61">
    <property type="entry name" value="OS06G0705300 PROTEIN"/>
    <property type="match status" value="1"/>
</dbReference>
<dbReference type="AlphaFoldDB" id="A0A9D3UR18"/>
<dbReference type="PANTHER" id="PTHR31871">
    <property type="entry name" value="OS02G0137100 PROTEIN"/>
    <property type="match status" value="1"/>
</dbReference>
<proteinExistence type="predicted"/>
<dbReference type="EMBL" id="JAIQCV010000010">
    <property type="protein sequence ID" value="KAH1055409.1"/>
    <property type="molecule type" value="Genomic_DNA"/>
</dbReference>
<comment type="caution">
    <text evidence="1">The sequence shown here is derived from an EMBL/GenBank/DDBJ whole genome shotgun (WGS) entry which is preliminary data.</text>
</comment>
<dbReference type="InterPro" id="IPR006476">
    <property type="entry name" value="CHP01589_pln"/>
</dbReference>
<evidence type="ECO:0000313" key="1">
    <source>
        <dbReference type="EMBL" id="KAH1055409.1"/>
    </source>
</evidence>
<dbReference type="NCBIfam" id="TIGR01589">
    <property type="entry name" value="A_thal_3526"/>
    <property type="match status" value="1"/>
</dbReference>
<sequence>MTKEECIEALSKYANIKLLITSTVWNELEKENKEIFEAYA</sequence>
<evidence type="ECO:0000313" key="2">
    <source>
        <dbReference type="Proteomes" id="UP000828251"/>
    </source>
</evidence>
<organism evidence="1 2">
    <name type="scientific">Gossypium stocksii</name>
    <dbReference type="NCBI Taxonomy" id="47602"/>
    <lineage>
        <taxon>Eukaryota</taxon>
        <taxon>Viridiplantae</taxon>
        <taxon>Streptophyta</taxon>
        <taxon>Embryophyta</taxon>
        <taxon>Tracheophyta</taxon>
        <taxon>Spermatophyta</taxon>
        <taxon>Magnoliopsida</taxon>
        <taxon>eudicotyledons</taxon>
        <taxon>Gunneridae</taxon>
        <taxon>Pentapetalae</taxon>
        <taxon>rosids</taxon>
        <taxon>malvids</taxon>
        <taxon>Malvales</taxon>
        <taxon>Malvaceae</taxon>
        <taxon>Malvoideae</taxon>
        <taxon>Gossypium</taxon>
    </lineage>
</organism>
<keyword evidence="2" id="KW-1185">Reference proteome</keyword>